<feature type="transmembrane region" description="Helical" evidence="6">
    <location>
        <begin position="396"/>
        <end position="419"/>
    </location>
</feature>
<evidence type="ECO:0000256" key="5">
    <source>
        <dbReference type="ARBA" id="ARBA00023136"/>
    </source>
</evidence>
<dbReference type="Proteomes" id="UP000239590">
    <property type="component" value="Unassembled WGS sequence"/>
</dbReference>
<dbReference type="InterPro" id="IPR050833">
    <property type="entry name" value="Poly_Biosynth_Transport"/>
</dbReference>
<feature type="transmembrane region" description="Helical" evidence="6">
    <location>
        <begin position="239"/>
        <end position="264"/>
    </location>
</feature>
<feature type="transmembrane region" description="Helical" evidence="6">
    <location>
        <begin position="99"/>
        <end position="120"/>
    </location>
</feature>
<dbReference type="GO" id="GO:0005886">
    <property type="term" value="C:plasma membrane"/>
    <property type="evidence" value="ECO:0007669"/>
    <property type="project" value="UniProtKB-SubCell"/>
</dbReference>
<dbReference type="PANTHER" id="PTHR30250">
    <property type="entry name" value="PST FAMILY PREDICTED COLANIC ACID TRANSPORTER"/>
    <property type="match status" value="1"/>
</dbReference>
<evidence type="ECO:0000256" key="3">
    <source>
        <dbReference type="ARBA" id="ARBA00022692"/>
    </source>
</evidence>
<keyword evidence="3 6" id="KW-0812">Transmembrane</keyword>
<dbReference type="RefSeq" id="WP_104716091.1">
    <property type="nucleotide sequence ID" value="NZ_PTRA01000010.1"/>
</dbReference>
<accession>A0A2S7IEX0</accession>
<evidence type="ECO:0000256" key="1">
    <source>
        <dbReference type="ARBA" id="ARBA00004651"/>
    </source>
</evidence>
<feature type="transmembrane region" description="Helical" evidence="6">
    <location>
        <begin position="20"/>
        <end position="42"/>
    </location>
</feature>
<comment type="caution">
    <text evidence="7">The sequence shown here is derived from an EMBL/GenBank/DDBJ whole genome shotgun (WGS) entry which is preliminary data.</text>
</comment>
<protein>
    <submittedName>
        <fullName evidence="7">Polysaccharide biosynthesis protein</fullName>
    </submittedName>
</protein>
<reference evidence="8" key="1">
    <citation type="submission" date="2018-02" db="EMBL/GenBank/DDBJ databases">
        <title>Genome sequencing of Solimonas sp. HR-BB.</title>
        <authorList>
            <person name="Lee Y."/>
            <person name="Jeon C.O."/>
        </authorList>
    </citation>
    <scope>NUCLEOTIDE SEQUENCE [LARGE SCALE GENOMIC DNA]</scope>
    <source>
        <strain evidence="8">HR-U</strain>
    </source>
</reference>
<evidence type="ECO:0000256" key="4">
    <source>
        <dbReference type="ARBA" id="ARBA00022989"/>
    </source>
</evidence>
<comment type="subcellular location">
    <subcellularLocation>
        <location evidence="1">Cell membrane</location>
        <topology evidence="1">Multi-pass membrane protein</topology>
    </subcellularLocation>
</comment>
<dbReference type="PANTHER" id="PTHR30250:SF11">
    <property type="entry name" value="O-ANTIGEN TRANSPORTER-RELATED"/>
    <property type="match status" value="1"/>
</dbReference>
<evidence type="ECO:0000313" key="7">
    <source>
        <dbReference type="EMBL" id="PQA53177.1"/>
    </source>
</evidence>
<feature type="transmembrane region" description="Helical" evidence="6">
    <location>
        <begin position="270"/>
        <end position="287"/>
    </location>
</feature>
<feature type="transmembrane region" description="Helical" evidence="6">
    <location>
        <begin position="174"/>
        <end position="196"/>
    </location>
</feature>
<proteinExistence type="predicted"/>
<keyword evidence="5 6" id="KW-0472">Membrane</keyword>
<sequence>MNEIKLTTKASYLWQWGKLLSLTGAAQVLVQGSSLVGGILVIRLLPASEYALYTLANTLLGSMVVLADSGIGAGVMAQGGKVWQNPSQLGAVVATGLKLRLRLAVGSLVLALPLLAYLLLHHGASALMTTLIVLALIPAFFAALSDTLWEVAPKLHQRVKPLQKNQLAVSLGRLVLTALTLFTCPWTFVALLANGFPRLWGNKQLKALSGELLDLKQTPDPAVQKELLGMVKRILPYTLYYCVSGQITIWLLSFLGSTASIARIGALDRLSVVVTVFSTLFTTLISPRFARLSGDRSQLFRHFLRIQLGLLVVAFCTIAGVRMAATPILWVLGPEYTGLEGELTLNMTGNCLNWIAGSTYALYSSRGWAMKPLVSIPLSLLPIVAGTWFLEVGTLLGVITLNICIACVQVCVSITYSCFKIYQTPRQTDPAAF</sequence>
<dbReference type="AlphaFoldDB" id="A0A2S7IEX0"/>
<evidence type="ECO:0000313" key="8">
    <source>
        <dbReference type="Proteomes" id="UP000239590"/>
    </source>
</evidence>
<name>A0A2S7IEX0_9BACT</name>
<dbReference type="OrthoDB" id="846354at2"/>
<feature type="transmembrane region" description="Helical" evidence="6">
    <location>
        <begin position="372"/>
        <end position="390"/>
    </location>
</feature>
<keyword evidence="4 6" id="KW-1133">Transmembrane helix</keyword>
<feature type="transmembrane region" description="Helical" evidence="6">
    <location>
        <begin position="54"/>
        <end position="79"/>
    </location>
</feature>
<feature type="transmembrane region" description="Helical" evidence="6">
    <location>
        <begin position="343"/>
        <end position="363"/>
    </location>
</feature>
<evidence type="ECO:0000256" key="6">
    <source>
        <dbReference type="SAM" id="Phobius"/>
    </source>
</evidence>
<organism evidence="7 8">
    <name type="scientific">Siphonobacter curvatus</name>
    <dbReference type="NCBI Taxonomy" id="2094562"/>
    <lineage>
        <taxon>Bacteria</taxon>
        <taxon>Pseudomonadati</taxon>
        <taxon>Bacteroidota</taxon>
        <taxon>Cytophagia</taxon>
        <taxon>Cytophagales</taxon>
        <taxon>Cytophagaceae</taxon>
        <taxon>Siphonobacter</taxon>
    </lineage>
</organism>
<keyword evidence="8" id="KW-1185">Reference proteome</keyword>
<feature type="transmembrane region" description="Helical" evidence="6">
    <location>
        <begin position="127"/>
        <end position="145"/>
    </location>
</feature>
<dbReference type="EMBL" id="PTRA01000010">
    <property type="protein sequence ID" value="PQA53177.1"/>
    <property type="molecule type" value="Genomic_DNA"/>
</dbReference>
<keyword evidence="2" id="KW-1003">Cell membrane</keyword>
<evidence type="ECO:0000256" key="2">
    <source>
        <dbReference type="ARBA" id="ARBA00022475"/>
    </source>
</evidence>
<feature type="transmembrane region" description="Helical" evidence="6">
    <location>
        <begin position="308"/>
        <end position="331"/>
    </location>
</feature>
<gene>
    <name evidence="7" type="ORF">C5O19_24935</name>
</gene>